<dbReference type="PROSITE" id="PS00108">
    <property type="entry name" value="PROTEIN_KINASE_ST"/>
    <property type="match status" value="1"/>
</dbReference>
<evidence type="ECO:0000256" key="5">
    <source>
        <dbReference type="ARBA" id="ARBA00022840"/>
    </source>
</evidence>
<dbReference type="GO" id="GO:0005737">
    <property type="term" value="C:cytoplasm"/>
    <property type="evidence" value="ECO:0007669"/>
    <property type="project" value="TreeGrafter"/>
</dbReference>
<dbReference type="FunFam" id="3.30.200.20:FF:000042">
    <property type="entry name" value="Aurora kinase A"/>
    <property type="match status" value="1"/>
</dbReference>
<evidence type="ECO:0000256" key="2">
    <source>
        <dbReference type="ARBA" id="ARBA00022679"/>
    </source>
</evidence>
<protein>
    <recommendedName>
        <fullName evidence="8">Protein kinase domain-containing protein</fullName>
    </recommendedName>
</protein>
<feature type="compositionally biased region" description="Basic and acidic residues" evidence="7">
    <location>
        <begin position="859"/>
        <end position="873"/>
    </location>
</feature>
<feature type="binding site" evidence="6">
    <location>
        <position position="66"/>
    </location>
    <ligand>
        <name>ATP</name>
        <dbReference type="ChEBI" id="CHEBI:30616"/>
    </ligand>
</feature>
<feature type="compositionally biased region" description="Low complexity" evidence="7">
    <location>
        <begin position="766"/>
        <end position="776"/>
    </location>
</feature>
<feature type="compositionally biased region" description="Basic and acidic residues" evidence="7">
    <location>
        <begin position="777"/>
        <end position="788"/>
    </location>
</feature>
<accession>A0A9P0Q3T5</accession>
<evidence type="ECO:0000256" key="6">
    <source>
        <dbReference type="PROSITE-ProRule" id="PRU10141"/>
    </source>
</evidence>
<keyword evidence="5 6" id="KW-0067">ATP-binding</keyword>
<feature type="compositionally biased region" description="Basic and acidic residues" evidence="7">
    <location>
        <begin position="1079"/>
        <end position="1094"/>
    </location>
</feature>
<dbReference type="OrthoDB" id="193931at2759"/>
<organism evidence="9 10">
    <name type="scientific">Acanthoscelides obtectus</name>
    <name type="common">Bean weevil</name>
    <name type="synonym">Bruchus obtectus</name>
    <dbReference type="NCBI Taxonomy" id="200917"/>
    <lineage>
        <taxon>Eukaryota</taxon>
        <taxon>Metazoa</taxon>
        <taxon>Ecdysozoa</taxon>
        <taxon>Arthropoda</taxon>
        <taxon>Hexapoda</taxon>
        <taxon>Insecta</taxon>
        <taxon>Pterygota</taxon>
        <taxon>Neoptera</taxon>
        <taxon>Endopterygota</taxon>
        <taxon>Coleoptera</taxon>
        <taxon>Polyphaga</taxon>
        <taxon>Cucujiformia</taxon>
        <taxon>Chrysomeloidea</taxon>
        <taxon>Chrysomelidae</taxon>
        <taxon>Bruchinae</taxon>
        <taxon>Bruchini</taxon>
        <taxon>Acanthoscelides</taxon>
    </lineage>
</organism>
<dbReference type="InterPro" id="IPR008271">
    <property type="entry name" value="Ser/Thr_kinase_AS"/>
</dbReference>
<dbReference type="PROSITE" id="PS00107">
    <property type="entry name" value="PROTEIN_KINASE_ATP"/>
    <property type="match status" value="1"/>
</dbReference>
<feature type="region of interest" description="Disordered" evidence="7">
    <location>
        <begin position="483"/>
        <end position="696"/>
    </location>
</feature>
<dbReference type="SUPFAM" id="SSF56112">
    <property type="entry name" value="Protein kinase-like (PK-like)"/>
    <property type="match status" value="1"/>
</dbReference>
<feature type="region of interest" description="Disordered" evidence="7">
    <location>
        <begin position="924"/>
        <end position="1121"/>
    </location>
</feature>
<feature type="compositionally biased region" description="Polar residues" evidence="7">
    <location>
        <begin position="1031"/>
        <end position="1044"/>
    </location>
</feature>
<feature type="compositionally biased region" description="Basic and acidic residues" evidence="7">
    <location>
        <begin position="924"/>
        <end position="936"/>
    </location>
</feature>
<dbReference type="PROSITE" id="PS50011">
    <property type="entry name" value="PROTEIN_KINASE_DOM"/>
    <property type="match status" value="1"/>
</dbReference>
<feature type="compositionally biased region" description="Pro residues" evidence="7">
    <location>
        <begin position="952"/>
        <end position="963"/>
    </location>
</feature>
<evidence type="ECO:0000256" key="1">
    <source>
        <dbReference type="ARBA" id="ARBA00022527"/>
    </source>
</evidence>
<dbReference type="EMBL" id="CAKOFQ010007617">
    <property type="protein sequence ID" value="CAH2005030.1"/>
    <property type="molecule type" value="Genomic_DNA"/>
</dbReference>
<keyword evidence="4" id="KW-0418">Kinase</keyword>
<reference evidence="9" key="1">
    <citation type="submission" date="2022-03" db="EMBL/GenBank/DDBJ databases">
        <authorList>
            <person name="Sayadi A."/>
        </authorList>
    </citation>
    <scope>NUCLEOTIDE SEQUENCE</scope>
</reference>
<feature type="compositionally biased region" description="Basic and acidic residues" evidence="7">
    <location>
        <begin position="585"/>
        <end position="598"/>
    </location>
</feature>
<keyword evidence="1" id="KW-0723">Serine/threonine-protein kinase</keyword>
<dbReference type="GO" id="GO:0035556">
    <property type="term" value="P:intracellular signal transduction"/>
    <property type="evidence" value="ECO:0007669"/>
    <property type="project" value="TreeGrafter"/>
</dbReference>
<dbReference type="SMART" id="SM00220">
    <property type="entry name" value="S_TKc"/>
    <property type="match status" value="1"/>
</dbReference>
<name>A0A9P0Q3T5_ACAOB</name>
<feature type="compositionally biased region" description="Basic and acidic residues" evidence="7">
    <location>
        <begin position="686"/>
        <end position="696"/>
    </location>
</feature>
<comment type="caution">
    <text evidence="9">The sequence shown here is derived from an EMBL/GenBank/DDBJ whole genome shotgun (WGS) entry which is preliminary data.</text>
</comment>
<evidence type="ECO:0000256" key="7">
    <source>
        <dbReference type="SAM" id="MobiDB-lite"/>
    </source>
</evidence>
<dbReference type="GO" id="GO:0000226">
    <property type="term" value="P:microtubule cytoskeleton organization"/>
    <property type="evidence" value="ECO:0007669"/>
    <property type="project" value="TreeGrafter"/>
</dbReference>
<dbReference type="InterPro" id="IPR000719">
    <property type="entry name" value="Prot_kinase_dom"/>
</dbReference>
<evidence type="ECO:0000256" key="4">
    <source>
        <dbReference type="ARBA" id="ARBA00022777"/>
    </source>
</evidence>
<feature type="compositionally biased region" description="Basic residues" evidence="7">
    <location>
        <begin position="1045"/>
        <end position="1054"/>
    </location>
</feature>
<feature type="compositionally biased region" description="Polar residues" evidence="7">
    <location>
        <begin position="1182"/>
        <end position="1205"/>
    </location>
</feature>
<keyword evidence="10" id="KW-1185">Reference proteome</keyword>
<dbReference type="InterPro" id="IPR011009">
    <property type="entry name" value="Kinase-like_dom_sf"/>
</dbReference>
<keyword evidence="2" id="KW-0808">Transferase</keyword>
<dbReference type="Gene3D" id="1.10.510.10">
    <property type="entry name" value="Transferase(Phosphotransferase) domain 1"/>
    <property type="match status" value="1"/>
</dbReference>
<gene>
    <name evidence="9" type="ORF">ACAOBT_LOCUS28306</name>
</gene>
<feature type="compositionally biased region" description="Basic residues" evidence="7">
    <location>
        <begin position="1095"/>
        <end position="1105"/>
    </location>
</feature>
<proteinExistence type="predicted"/>
<feature type="region of interest" description="Disordered" evidence="7">
    <location>
        <begin position="756"/>
        <end position="826"/>
    </location>
</feature>
<evidence type="ECO:0000256" key="3">
    <source>
        <dbReference type="ARBA" id="ARBA00022741"/>
    </source>
</evidence>
<feature type="compositionally biased region" description="Basic residues" evidence="7">
    <location>
        <begin position="526"/>
        <end position="535"/>
    </location>
</feature>
<dbReference type="PANTHER" id="PTHR24346:SF93">
    <property type="entry name" value="NUAK FAMILY SNF1-LIKE KINASE 1"/>
    <property type="match status" value="1"/>
</dbReference>
<feature type="domain" description="Protein kinase" evidence="8">
    <location>
        <begin position="33"/>
        <end position="284"/>
    </location>
</feature>
<dbReference type="GO" id="GO:0005524">
    <property type="term" value="F:ATP binding"/>
    <property type="evidence" value="ECO:0007669"/>
    <property type="project" value="UniProtKB-UniRule"/>
</dbReference>
<feature type="compositionally biased region" description="Basic and acidic residues" evidence="7">
    <location>
        <begin position="498"/>
        <end position="521"/>
    </location>
</feature>
<dbReference type="GO" id="GO:0050321">
    <property type="term" value="F:tau-protein kinase activity"/>
    <property type="evidence" value="ECO:0007669"/>
    <property type="project" value="TreeGrafter"/>
</dbReference>
<evidence type="ECO:0000313" key="10">
    <source>
        <dbReference type="Proteomes" id="UP001152888"/>
    </source>
</evidence>
<feature type="compositionally biased region" description="Basic and acidic residues" evidence="7">
    <location>
        <begin position="536"/>
        <end position="578"/>
    </location>
</feature>
<dbReference type="CDD" id="cd14073">
    <property type="entry name" value="STKc_NUAK"/>
    <property type="match status" value="1"/>
</dbReference>
<feature type="compositionally biased region" description="Polar residues" evidence="7">
    <location>
        <begin position="967"/>
        <end position="987"/>
    </location>
</feature>
<dbReference type="FunFam" id="1.10.510.10:FF:000389">
    <property type="entry name" value="Uncharacterized protein, isoform E"/>
    <property type="match status" value="1"/>
</dbReference>
<sequence>MVVGEAINNIMGGIENTGTVKQHNHKKKLRQRFDIIKKLGQGTFGKVQLGINKETGQEVAIKTIKKSKIESEADLIRIRREIQIMSSVQHPNIIHIYEVFENREKMVLVMEYAAGGELYDYLSERKVLNEEEARRIFRQIATASYYCHKHKICHRDLKLENILLDENNNAKIADFGLSNVFDDQRLLNTFCGSPLYASPEIVKGTPYHGPEVDCWSLGVLLYTLVYGAMPFDGSNFRRLVKQISQGDYFEPTTPSPASPLIREMLTVNPKNRANIEKICTHWWVNEGYSESCLEISEELANQTPVRLDVLLSLAPPPPQLESEKLMLTGEGDVSNVENIAPTRSQSVGSLMELAHPERSIIDLLKEDKATPKRKLENTVSTDRVNLDKRKEKIAKDNTVADITVRGGVLKEEDSTEDASMSELAPLIKSTTQTLSKEMDVEQTELTVDPVMQGAACQEIIEEAERKKPSKIKKTLSVANKALEGINENPSQENVTENLNKENIVEKTEELPKADEEKKPATENKVPVKKKVVKKKVLSDKNENKKEKEVLPAETPEEKSQEKAQPKPKQDKKAPKDTEAEAPPKPVERRKSRIFEAAEKFQSMLAPTDSKPMLTEKEKPKKVIIPGVSVDGFKKEFERKASITSASPPKLKSTKSVDENNSVDNELAEEQQQKTSGTQKEAVIQPDLEKTEDDRQELVRNAVNIISSVLNKEKETDGVIPVEPKQDPEIMVEDIHKARVRHAVSVISSVLSDKEREFGFSPVESTQPSPQQAQQQPEKTEGDRNERVRNAVSIISSALDKEGTRKSKSRPCMMRKPPVPFGVGGRSASGNIGMISSPLSPPLGPKPFVKPDFQKLEVKQVVDQPETKETDEPKTSSVEITLKSATLPRRKTTAQISLNYPTPKPAPMGFKTEMAHTVEAYRPEMDQVAKTKSKERIIPIAVEKGTESTPEPVQSPPAKPPAPRPGGFQTQRSNSSQKSTISRQSTQESDSDTVASVTSTGEPIKKSPREYIIPIAVEGGGYVTPRAGSLEPSETGSSASTMTNKSKTKFGRARRLNSWFNDRDSEDESSPFSSLRHGSVGKDSDNEDSKRDIFHMHRLRSTRPKRANLEHNDSLSSGEEDDDEQFEILTAENLFSTLLARVRDLTQRLNVDDGMRPAFPSSRLLSHFDHGSNFWNRMDSPLSRHSSLGSKSMTRPTITKTTTGSSFGVPWRRSVSRETSSDLNESFQGPAGGSKRPIGAADVLCQKLMNL</sequence>
<dbReference type="InterPro" id="IPR017441">
    <property type="entry name" value="Protein_kinase_ATP_BS"/>
</dbReference>
<dbReference type="Pfam" id="PF00069">
    <property type="entry name" value="Pkinase"/>
    <property type="match status" value="1"/>
</dbReference>
<feature type="region of interest" description="Disordered" evidence="7">
    <location>
        <begin position="1182"/>
        <end position="1237"/>
    </location>
</feature>
<dbReference type="AlphaFoldDB" id="A0A9P0Q3T5"/>
<feature type="compositionally biased region" description="Basic and acidic residues" evidence="7">
    <location>
        <begin position="631"/>
        <end position="640"/>
    </location>
</feature>
<keyword evidence="3 6" id="KW-0547">Nucleotide-binding</keyword>
<dbReference type="PANTHER" id="PTHR24346">
    <property type="entry name" value="MAP/MICROTUBULE AFFINITY-REGULATING KINASE"/>
    <property type="match status" value="1"/>
</dbReference>
<evidence type="ECO:0000259" key="8">
    <source>
        <dbReference type="PROSITE" id="PS50011"/>
    </source>
</evidence>
<dbReference type="Proteomes" id="UP001152888">
    <property type="component" value="Unassembled WGS sequence"/>
</dbReference>
<feature type="compositionally biased region" description="Polar residues" evidence="7">
    <location>
        <begin position="487"/>
        <end position="497"/>
    </location>
</feature>
<evidence type="ECO:0000313" key="9">
    <source>
        <dbReference type="EMBL" id="CAH2005030.1"/>
    </source>
</evidence>
<feature type="region of interest" description="Disordered" evidence="7">
    <location>
        <begin position="859"/>
        <end position="885"/>
    </location>
</feature>